<gene>
    <name evidence="2" type="ORF">glysoja_034755</name>
</gene>
<proteinExistence type="predicted"/>
<evidence type="ECO:0000313" key="2">
    <source>
        <dbReference type="EMBL" id="KHM99230.1"/>
    </source>
</evidence>
<accession>A0A0B2NQ97</accession>
<dbReference type="EMBL" id="KN671911">
    <property type="protein sequence ID" value="KHM99230.1"/>
    <property type="molecule type" value="Genomic_DNA"/>
</dbReference>
<protein>
    <submittedName>
        <fullName evidence="2">Uncharacterized protein</fullName>
    </submittedName>
</protein>
<sequence>MSNYQRAPQDPYYPPPGYAPPYPPQQGYPPPGYPSAPPQPPPGYSPYPPPQYEGYQGYFNQGYPPPPPPNYHCHHVQHDNPGFTSFFQGWNPIPRNFMLRNFNWE</sequence>
<reference evidence="2" key="1">
    <citation type="submission" date="2014-07" db="EMBL/GenBank/DDBJ databases">
        <title>Identification of a novel salt tolerance gene in wild soybean by whole-genome sequencing.</title>
        <authorList>
            <person name="Lam H.-M."/>
            <person name="Qi X."/>
            <person name="Li M.-W."/>
            <person name="Liu X."/>
            <person name="Xie M."/>
            <person name="Ni M."/>
            <person name="Xu X."/>
        </authorList>
    </citation>
    <scope>NUCLEOTIDE SEQUENCE [LARGE SCALE GENOMIC DNA]</scope>
    <source>
        <tissue evidence="2">Root</tissue>
    </source>
</reference>
<feature type="region of interest" description="Disordered" evidence="1">
    <location>
        <begin position="1"/>
        <end position="70"/>
    </location>
</feature>
<feature type="compositionally biased region" description="Pro residues" evidence="1">
    <location>
        <begin position="11"/>
        <end position="51"/>
    </location>
</feature>
<dbReference type="AlphaFoldDB" id="A0A0B2NQ97"/>
<dbReference type="Proteomes" id="UP000053555">
    <property type="component" value="Unassembled WGS sequence"/>
</dbReference>
<name>A0A0B2NQ97_GLYSO</name>
<organism evidence="2">
    <name type="scientific">Glycine soja</name>
    <name type="common">Wild soybean</name>
    <dbReference type="NCBI Taxonomy" id="3848"/>
    <lineage>
        <taxon>Eukaryota</taxon>
        <taxon>Viridiplantae</taxon>
        <taxon>Streptophyta</taxon>
        <taxon>Embryophyta</taxon>
        <taxon>Tracheophyta</taxon>
        <taxon>Spermatophyta</taxon>
        <taxon>Magnoliopsida</taxon>
        <taxon>eudicotyledons</taxon>
        <taxon>Gunneridae</taxon>
        <taxon>Pentapetalae</taxon>
        <taxon>rosids</taxon>
        <taxon>fabids</taxon>
        <taxon>Fabales</taxon>
        <taxon>Fabaceae</taxon>
        <taxon>Papilionoideae</taxon>
        <taxon>50 kb inversion clade</taxon>
        <taxon>NPAAA clade</taxon>
        <taxon>indigoferoid/millettioid clade</taxon>
        <taxon>Phaseoleae</taxon>
        <taxon>Glycine</taxon>
        <taxon>Glycine subgen. Soja</taxon>
    </lineage>
</organism>
<evidence type="ECO:0000256" key="1">
    <source>
        <dbReference type="SAM" id="MobiDB-lite"/>
    </source>
</evidence>